<feature type="transmembrane region" description="Helical" evidence="13">
    <location>
        <begin position="198"/>
        <end position="219"/>
    </location>
</feature>
<evidence type="ECO:0000256" key="7">
    <source>
        <dbReference type="ARBA" id="ARBA00022723"/>
    </source>
</evidence>
<keyword evidence="16" id="KW-1185">Reference proteome</keyword>
<dbReference type="SUPFAM" id="SSF101874">
    <property type="entry name" value="YceI-like"/>
    <property type="match status" value="1"/>
</dbReference>
<keyword evidence="10" id="KW-0408">Iron</keyword>
<keyword evidence="4" id="KW-1003">Cell membrane</keyword>
<dbReference type="GO" id="GO:0005886">
    <property type="term" value="C:plasma membrane"/>
    <property type="evidence" value="ECO:0007669"/>
    <property type="project" value="UniProtKB-SubCell"/>
</dbReference>
<dbReference type="GO" id="GO:0009055">
    <property type="term" value="F:electron transfer activity"/>
    <property type="evidence" value="ECO:0007669"/>
    <property type="project" value="InterPro"/>
</dbReference>
<dbReference type="EMBL" id="NHSD01000286">
    <property type="protein sequence ID" value="MBK5928049.1"/>
    <property type="molecule type" value="Genomic_DNA"/>
</dbReference>
<accession>A0A934WJN8</accession>
<feature type="transmembrane region" description="Helical" evidence="13">
    <location>
        <begin position="16"/>
        <end position="38"/>
    </location>
</feature>
<gene>
    <name evidence="15" type="ORF">CCR87_12045</name>
</gene>
<evidence type="ECO:0000256" key="2">
    <source>
        <dbReference type="ARBA" id="ARBA00004651"/>
    </source>
</evidence>
<dbReference type="InterPro" id="IPR011577">
    <property type="entry name" value="Cyt_b561_bac/Ni-Hgenase"/>
</dbReference>
<evidence type="ECO:0000256" key="5">
    <source>
        <dbReference type="ARBA" id="ARBA00022617"/>
    </source>
</evidence>
<keyword evidence="6 13" id="KW-0812">Transmembrane</keyword>
<dbReference type="PANTHER" id="PTHR30529">
    <property type="entry name" value="CYTOCHROME B561"/>
    <property type="match status" value="1"/>
</dbReference>
<dbReference type="InterPro" id="IPR052168">
    <property type="entry name" value="Cytochrome_b561_oxidase"/>
</dbReference>
<keyword evidence="7" id="KW-0479">Metal-binding</keyword>
<dbReference type="PANTHER" id="PTHR30529:SF1">
    <property type="entry name" value="CYTOCHROME B561 HOMOLOG 2"/>
    <property type="match status" value="1"/>
</dbReference>
<dbReference type="Gene3D" id="1.20.950.20">
    <property type="entry name" value="Transmembrane di-heme cytochromes, Chain C"/>
    <property type="match status" value="1"/>
</dbReference>
<dbReference type="AlphaFoldDB" id="A0A934WJN8"/>
<evidence type="ECO:0000256" key="1">
    <source>
        <dbReference type="ARBA" id="ARBA00001970"/>
    </source>
</evidence>
<feature type="transmembrane region" description="Helical" evidence="13">
    <location>
        <begin position="58"/>
        <end position="76"/>
    </location>
</feature>
<comment type="cofactor">
    <cofactor evidence="1">
        <name>heme b</name>
        <dbReference type="ChEBI" id="CHEBI:60344"/>
    </cofactor>
</comment>
<comment type="subcellular location">
    <subcellularLocation>
        <location evidence="2">Cell membrane</location>
        <topology evidence="2">Multi-pass membrane protein</topology>
    </subcellularLocation>
</comment>
<evidence type="ECO:0000256" key="8">
    <source>
        <dbReference type="ARBA" id="ARBA00022982"/>
    </source>
</evidence>
<sequence>MALANTHHSYGSAARVLHWMTALVILTAFPLGLIANAWPWETSDQFAVKATLFSLHKTVGLMAFTLAVVRITWAVVQPHPAPIHPERRWETALAGVVHWMLYLSLLIVPLSGWVHHAATTGFAPIWWPFGQSLPFVPVDDGVASASAAMHWLFTKVLAASLVLHVAGAIKHHALDRDATLVRMWRGTPAGGDRAAHGWAPAGIAVVLYGMATAAALALVPTDTARPTLGAGTGNWQVTEGTLAIEVRQMGSAIEGSFGQWTADIDYDPDTRSGTVQVTIDIESLRLGSVTAQAMGADFFAADDHPTAVFAADIGDRDGDLVADGTLTLRGTEAPVTLPFVLRIDGDRAVMEGQTTLDRRDFAIGMGQTDPATLGFDVAVRIALEAERE</sequence>
<organism evidence="15 16">
    <name type="scientific">Rhodobaculum claviforme</name>
    <dbReference type="NCBI Taxonomy" id="1549854"/>
    <lineage>
        <taxon>Bacteria</taxon>
        <taxon>Pseudomonadati</taxon>
        <taxon>Pseudomonadota</taxon>
        <taxon>Alphaproteobacteria</taxon>
        <taxon>Rhodobacterales</taxon>
        <taxon>Paracoccaceae</taxon>
        <taxon>Rhodobaculum</taxon>
    </lineage>
</organism>
<evidence type="ECO:0000256" key="11">
    <source>
        <dbReference type="ARBA" id="ARBA00023136"/>
    </source>
</evidence>
<feature type="transmembrane region" description="Helical" evidence="13">
    <location>
        <begin position="96"/>
        <end position="114"/>
    </location>
</feature>
<evidence type="ECO:0000259" key="14">
    <source>
        <dbReference type="SMART" id="SM00867"/>
    </source>
</evidence>
<keyword evidence="3" id="KW-0813">Transport</keyword>
<evidence type="ECO:0000313" key="15">
    <source>
        <dbReference type="EMBL" id="MBK5928049.1"/>
    </source>
</evidence>
<evidence type="ECO:0000256" key="9">
    <source>
        <dbReference type="ARBA" id="ARBA00022989"/>
    </source>
</evidence>
<evidence type="ECO:0000256" key="3">
    <source>
        <dbReference type="ARBA" id="ARBA00022448"/>
    </source>
</evidence>
<dbReference type="Proteomes" id="UP000706333">
    <property type="component" value="Unassembled WGS sequence"/>
</dbReference>
<dbReference type="Pfam" id="PF04264">
    <property type="entry name" value="YceI"/>
    <property type="match status" value="1"/>
</dbReference>
<evidence type="ECO:0000256" key="13">
    <source>
        <dbReference type="SAM" id="Phobius"/>
    </source>
</evidence>
<dbReference type="InterPro" id="IPR007372">
    <property type="entry name" value="Lipid/polyisoprenoid-bd_YceI"/>
</dbReference>
<dbReference type="GO" id="GO:0020037">
    <property type="term" value="F:heme binding"/>
    <property type="evidence" value="ECO:0007669"/>
    <property type="project" value="TreeGrafter"/>
</dbReference>
<dbReference type="InterPro" id="IPR036761">
    <property type="entry name" value="TTHA0802/YceI-like_sf"/>
</dbReference>
<evidence type="ECO:0000256" key="10">
    <source>
        <dbReference type="ARBA" id="ARBA00023004"/>
    </source>
</evidence>
<evidence type="ECO:0000256" key="6">
    <source>
        <dbReference type="ARBA" id="ARBA00022692"/>
    </source>
</evidence>
<evidence type="ECO:0000256" key="12">
    <source>
        <dbReference type="ARBA" id="ARBA00037975"/>
    </source>
</evidence>
<comment type="similarity">
    <text evidence="12">Belongs to the cytochrome b561 family.</text>
</comment>
<dbReference type="SMART" id="SM00867">
    <property type="entry name" value="YceI"/>
    <property type="match status" value="1"/>
</dbReference>
<keyword evidence="5" id="KW-0349">Heme</keyword>
<protein>
    <submittedName>
        <fullName evidence="15">Cytochrome</fullName>
    </submittedName>
</protein>
<dbReference type="SUPFAM" id="SSF81342">
    <property type="entry name" value="Transmembrane di-heme cytochromes"/>
    <property type="match status" value="1"/>
</dbReference>
<comment type="caution">
    <text evidence="15">The sequence shown here is derived from an EMBL/GenBank/DDBJ whole genome shotgun (WGS) entry which is preliminary data.</text>
</comment>
<dbReference type="InterPro" id="IPR016174">
    <property type="entry name" value="Di-haem_cyt_TM"/>
</dbReference>
<reference evidence="15" key="2">
    <citation type="journal article" date="2020" name="Microorganisms">
        <title>Osmotic Adaptation and Compatible Solute Biosynthesis of Phototrophic Bacteria as Revealed from Genome Analyses.</title>
        <authorList>
            <person name="Imhoff J.F."/>
            <person name="Rahn T."/>
            <person name="Kunzel S."/>
            <person name="Keller A."/>
            <person name="Neulinger S.C."/>
        </authorList>
    </citation>
    <scope>NUCLEOTIDE SEQUENCE</scope>
    <source>
        <strain evidence="15">LMG 28126</strain>
    </source>
</reference>
<reference evidence="15" key="1">
    <citation type="submission" date="2017-05" db="EMBL/GenBank/DDBJ databases">
        <authorList>
            <person name="Imhoff J.F."/>
            <person name="Rahn T."/>
            <person name="Kuenzel S."/>
            <person name="Neulinger S.C."/>
        </authorList>
    </citation>
    <scope>NUCLEOTIDE SEQUENCE</scope>
    <source>
        <strain evidence="15">LMG 28126</strain>
    </source>
</reference>
<name>A0A934WJN8_9RHOB</name>
<keyword evidence="11 13" id="KW-0472">Membrane</keyword>
<dbReference type="GO" id="GO:0022904">
    <property type="term" value="P:respiratory electron transport chain"/>
    <property type="evidence" value="ECO:0007669"/>
    <property type="project" value="InterPro"/>
</dbReference>
<keyword evidence="9 13" id="KW-1133">Transmembrane helix</keyword>
<evidence type="ECO:0000256" key="4">
    <source>
        <dbReference type="ARBA" id="ARBA00022475"/>
    </source>
</evidence>
<dbReference type="Pfam" id="PF01292">
    <property type="entry name" value="Ni_hydr_CYTB"/>
    <property type="match status" value="1"/>
</dbReference>
<dbReference type="GO" id="GO:0046872">
    <property type="term" value="F:metal ion binding"/>
    <property type="evidence" value="ECO:0007669"/>
    <property type="project" value="UniProtKB-KW"/>
</dbReference>
<evidence type="ECO:0000313" key="16">
    <source>
        <dbReference type="Proteomes" id="UP000706333"/>
    </source>
</evidence>
<proteinExistence type="inferred from homology"/>
<feature type="domain" description="Lipid/polyisoprenoid-binding YceI-like" evidence="14">
    <location>
        <begin position="234"/>
        <end position="386"/>
    </location>
</feature>
<dbReference type="Gene3D" id="2.40.128.110">
    <property type="entry name" value="Lipid/polyisoprenoid-binding, YceI-like"/>
    <property type="match status" value="1"/>
</dbReference>
<dbReference type="RefSeq" id="WP_201157801.1">
    <property type="nucleotide sequence ID" value="NZ_NHSD01000286.1"/>
</dbReference>
<keyword evidence="8" id="KW-0249">Electron transport</keyword>